<feature type="transmembrane region" description="Helical" evidence="1">
    <location>
        <begin position="20"/>
        <end position="41"/>
    </location>
</feature>
<keyword evidence="1" id="KW-1133">Transmembrane helix</keyword>
<feature type="transmembrane region" description="Helical" evidence="1">
    <location>
        <begin position="121"/>
        <end position="141"/>
    </location>
</feature>
<dbReference type="OrthoDB" id="8099304at2"/>
<evidence type="ECO:0000313" key="2">
    <source>
        <dbReference type="EMBL" id="TDQ83308.1"/>
    </source>
</evidence>
<keyword evidence="1" id="KW-0812">Transmembrane</keyword>
<dbReference type="RefSeq" id="WP_133613073.1">
    <property type="nucleotide sequence ID" value="NZ_SNYW01000007.1"/>
</dbReference>
<keyword evidence="3" id="KW-1185">Reference proteome</keyword>
<keyword evidence="1" id="KW-0472">Membrane</keyword>
<proteinExistence type="predicted"/>
<name>A0A4R6WTE6_9PROT</name>
<accession>A0A4R6WTE6</accession>
<evidence type="ECO:0008006" key="4">
    <source>
        <dbReference type="Google" id="ProtNLM"/>
    </source>
</evidence>
<organism evidence="2 3">
    <name type="scientific">Dongia mobilis</name>
    <dbReference type="NCBI Taxonomy" id="578943"/>
    <lineage>
        <taxon>Bacteria</taxon>
        <taxon>Pseudomonadati</taxon>
        <taxon>Pseudomonadota</taxon>
        <taxon>Alphaproteobacteria</taxon>
        <taxon>Rhodospirillales</taxon>
        <taxon>Dongiaceae</taxon>
        <taxon>Dongia</taxon>
    </lineage>
</organism>
<comment type="caution">
    <text evidence="2">The sequence shown here is derived from an EMBL/GenBank/DDBJ whole genome shotgun (WGS) entry which is preliminary data.</text>
</comment>
<protein>
    <recommendedName>
        <fullName evidence="4">Transmembrane protein</fullName>
    </recommendedName>
</protein>
<dbReference type="Proteomes" id="UP000295783">
    <property type="component" value="Unassembled WGS sequence"/>
</dbReference>
<gene>
    <name evidence="2" type="ORF">A8950_1594</name>
</gene>
<evidence type="ECO:0000313" key="3">
    <source>
        <dbReference type="Proteomes" id="UP000295783"/>
    </source>
</evidence>
<dbReference type="EMBL" id="SNYW01000007">
    <property type="protein sequence ID" value="TDQ83308.1"/>
    <property type="molecule type" value="Genomic_DNA"/>
</dbReference>
<sequence length="160" mass="17460">MAKRYQPPQQSGVGQARDALFILVLTFLALWIPLELELAGAEKVDWLPGTVTVAEAPEGGSIVRSDSGLAKITAADGSVTYENLTWENLGQNEAMQAQWEKLGVGIEDAAGLVTKRYDYSFSWIGLLATLAAIAGYFIFLVRQSDREYREVIAEKFGNGS</sequence>
<dbReference type="AlphaFoldDB" id="A0A4R6WTE6"/>
<evidence type="ECO:0000256" key="1">
    <source>
        <dbReference type="SAM" id="Phobius"/>
    </source>
</evidence>
<reference evidence="2 3" key="1">
    <citation type="submission" date="2019-03" db="EMBL/GenBank/DDBJ databases">
        <title>Genomic Encyclopedia of Type Strains, Phase III (KMG-III): the genomes of soil and plant-associated and newly described type strains.</title>
        <authorList>
            <person name="Whitman W."/>
        </authorList>
    </citation>
    <scope>NUCLEOTIDE SEQUENCE [LARGE SCALE GENOMIC DNA]</scope>
    <source>
        <strain evidence="2 3">CGMCC 1.7660</strain>
    </source>
</reference>